<reference evidence="1 2" key="1">
    <citation type="journal article" date="2021" name="Commun. Biol.">
        <title>The genome of Shorea leprosula (Dipterocarpaceae) highlights the ecological relevance of drought in aseasonal tropical rainforests.</title>
        <authorList>
            <person name="Ng K.K.S."/>
            <person name="Kobayashi M.J."/>
            <person name="Fawcett J.A."/>
            <person name="Hatakeyama M."/>
            <person name="Paape T."/>
            <person name="Ng C.H."/>
            <person name="Ang C.C."/>
            <person name="Tnah L.H."/>
            <person name="Lee C.T."/>
            <person name="Nishiyama T."/>
            <person name="Sese J."/>
            <person name="O'Brien M.J."/>
            <person name="Copetti D."/>
            <person name="Mohd Noor M.I."/>
            <person name="Ong R.C."/>
            <person name="Putra M."/>
            <person name="Sireger I.Z."/>
            <person name="Indrioko S."/>
            <person name="Kosugi Y."/>
            <person name="Izuno A."/>
            <person name="Isagi Y."/>
            <person name="Lee S.L."/>
            <person name="Shimizu K.K."/>
        </authorList>
    </citation>
    <scope>NUCLEOTIDE SEQUENCE [LARGE SCALE GENOMIC DNA]</scope>
    <source>
        <strain evidence="1">214</strain>
    </source>
</reference>
<accession>A0AAV5MRW2</accession>
<proteinExistence type="predicted"/>
<gene>
    <name evidence="1" type="ORF">SLEP1_g57990</name>
</gene>
<organism evidence="1 2">
    <name type="scientific">Rubroshorea leprosula</name>
    <dbReference type="NCBI Taxonomy" id="152421"/>
    <lineage>
        <taxon>Eukaryota</taxon>
        <taxon>Viridiplantae</taxon>
        <taxon>Streptophyta</taxon>
        <taxon>Embryophyta</taxon>
        <taxon>Tracheophyta</taxon>
        <taxon>Spermatophyta</taxon>
        <taxon>Magnoliopsida</taxon>
        <taxon>eudicotyledons</taxon>
        <taxon>Gunneridae</taxon>
        <taxon>Pentapetalae</taxon>
        <taxon>rosids</taxon>
        <taxon>malvids</taxon>
        <taxon>Malvales</taxon>
        <taxon>Dipterocarpaceae</taxon>
        <taxon>Rubroshorea</taxon>
    </lineage>
</organism>
<evidence type="ECO:0000313" key="2">
    <source>
        <dbReference type="Proteomes" id="UP001054252"/>
    </source>
</evidence>
<protein>
    <submittedName>
        <fullName evidence="1">Uncharacterized protein</fullName>
    </submittedName>
</protein>
<name>A0AAV5MRW2_9ROSI</name>
<comment type="caution">
    <text evidence="1">The sequence shown here is derived from an EMBL/GenBank/DDBJ whole genome shotgun (WGS) entry which is preliminary data.</text>
</comment>
<sequence>MPTWIQQKGQTCFFSRQRNWIAKVPLTGSGGTWILF</sequence>
<evidence type="ECO:0000313" key="1">
    <source>
        <dbReference type="EMBL" id="GKV51322.1"/>
    </source>
</evidence>
<dbReference type="Proteomes" id="UP001054252">
    <property type="component" value="Unassembled WGS sequence"/>
</dbReference>
<dbReference type="AlphaFoldDB" id="A0AAV5MRW2"/>
<keyword evidence="2" id="KW-1185">Reference proteome</keyword>
<dbReference type="EMBL" id="BPVZ01000487">
    <property type="protein sequence ID" value="GKV51322.1"/>
    <property type="molecule type" value="Genomic_DNA"/>
</dbReference>